<accession>A0A067QK24</accession>
<protein>
    <submittedName>
        <fullName evidence="2">Uncharacterized protein</fullName>
    </submittedName>
</protein>
<organism evidence="2 3">
    <name type="scientific">Zootermopsis nevadensis</name>
    <name type="common">Dampwood termite</name>
    <dbReference type="NCBI Taxonomy" id="136037"/>
    <lineage>
        <taxon>Eukaryota</taxon>
        <taxon>Metazoa</taxon>
        <taxon>Ecdysozoa</taxon>
        <taxon>Arthropoda</taxon>
        <taxon>Hexapoda</taxon>
        <taxon>Insecta</taxon>
        <taxon>Pterygota</taxon>
        <taxon>Neoptera</taxon>
        <taxon>Polyneoptera</taxon>
        <taxon>Dictyoptera</taxon>
        <taxon>Blattodea</taxon>
        <taxon>Blattoidea</taxon>
        <taxon>Termitoidae</taxon>
        <taxon>Termopsidae</taxon>
        <taxon>Zootermopsis</taxon>
    </lineage>
</organism>
<feature type="region of interest" description="Disordered" evidence="1">
    <location>
        <begin position="1"/>
        <end position="73"/>
    </location>
</feature>
<proteinExistence type="predicted"/>
<evidence type="ECO:0000256" key="1">
    <source>
        <dbReference type="SAM" id="MobiDB-lite"/>
    </source>
</evidence>
<evidence type="ECO:0000313" key="3">
    <source>
        <dbReference type="Proteomes" id="UP000027135"/>
    </source>
</evidence>
<evidence type="ECO:0000313" key="2">
    <source>
        <dbReference type="EMBL" id="KDR09253.1"/>
    </source>
</evidence>
<dbReference type="STRING" id="136037.A0A067QK24"/>
<dbReference type="InParanoid" id="A0A067QK24"/>
<name>A0A067QK24_ZOONE</name>
<sequence length="129" mass="14412">MAFDHGSSGQSEASGFPFSQDDTPAVQHKHSHISGKPLSARRGPGRPRKDKPSPRSAKKSIGLKLKGWKRTAPTSKTSVVYENKRYMNKHNASKQQICTTFQTELNRPDTTQMKILTNNDIKEAAYFIP</sequence>
<dbReference type="AlphaFoldDB" id="A0A067QK24"/>
<keyword evidence="3" id="KW-1185">Reference proteome</keyword>
<gene>
    <name evidence="2" type="ORF">L798_00919</name>
</gene>
<reference evidence="2 3" key="1">
    <citation type="journal article" date="2014" name="Nat. Commun.">
        <title>Molecular traces of alternative social organization in a termite genome.</title>
        <authorList>
            <person name="Terrapon N."/>
            <person name="Li C."/>
            <person name="Robertson H.M."/>
            <person name="Ji L."/>
            <person name="Meng X."/>
            <person name="Booth W."/>
            <person name="Chen Z."/>
            <person name="Childers C.P."/>
            <person name="Glastad K.M."/>
            <person name="Gokhale K."/>
            <person name="Gowin J."/>
            <person name="Gronenberg W."/>
            <person name="Hermansen R.A."/>
            <person name="Hu H."/>
            <person name="Hunt B.G."/>
            <person name="Huylmans A.K."/>
            <person name="Khalil S.M."/>
            <person name="Mitchell R.D."/>
            <person name="Munoz-Torres M.C."/>
            <person name="Mustard J.A."/>
            <person name="Pan H."/>
            <person name="Reese J.T."/>
            <person name="Scharf M.E."/>
            <person name="Sun F."/>
            <person name="Vogel H."/>
            <person name="Xiao J."/>
            <person name="Yang W."/>
            <person name="Yang Z."/>
            <person name="Yang Z."/>
            <person name="Zhou J."/>
            <person name="Zhu J."/>
            <person name="Brent C.S."/>
            <person name="Elsik C.G."/>
            <person name="Goodisman M.A."/>
            <person name="Liberles D.A."/>
            <person name="Roe R.M."/>
            <person name="Vargo E.L."/>
            <person name="Vilcinskas A."/>
            <person name="Wang J."/>
            <person name="Bornberg-Bauer E."/>
            <person name="Korb J."/>
            <person name="Zhang G."/>
            <person name="Liebig J."/>
        </authorList>
    </citation>
    <scope>NUCLEOTIDE SEQUENCE [LARGE SCALE GENOMIC DNA]</scope>
    <source>
        <tissue evidence="2">Whole organism</tissue>
    </source>
</reference>
<dbReference type="Proteomes" id="UP000027135">
    <property type="component" value="Unassembled WGS sequence"/>
</dbReference>
<dbReference type="EMBL" id="KK853256">
    <property type="protein sequence ID" value="KDR09253.1"/>
    <property type="molecule type" value="Genomic_DNA"/>
</dbReference>